<comment type="caution">
    <text evidence="8">The sequence shown here is derived from an EMBL/GenBank/DDBJ whole genome shotgun (WGS) entry which is preliminary data.</text>
</comment>
<feature type="domain" description="Protein kinase" evidence="7">
    <location>
        <begin position="1"/>
        <end position="278"/>
    </location>
</feature>
<dbReference type="PANTHER" id="PTHR43671">
    <property type="entry name" value="SERINE/THREONINE-PROTEIN KINASE NEK"/>
    <property type="match status" value="1"/>
</dbReference>
<dbReference type="EMBL" id="JAGTJR010000007">
    <property type="protein sequence ID" value="KAH7056991.1"/>
    <property type="molecule type" value="Genomic_DNA"/>
</dbReference>
<dbReference type="InterPro" id="IPR011009">
    <property type="entry name" value="Kinase-like_dom_sf"/>
</dbReference>
<dbReference type="SUPFAM" id="SSF56112">
    <property type="entry name" value="Protein kinase-like (PK-like)"/>
    <property type="match status" value="1"/>
</dbReference>
<proteinExistence type="predicted"/>
<dbReference type="PANTHER" id="PTHR43671:SF13">
    <property type="entry name" value="SERINE_THREONINE-PROTEIN KINASE NEK2"/>
    <property type="match status" value="1"/>
</dbReference>
<evidence type="ECO:0000313" key="9">
    <source>
        <dbReference type="Proteomes" id="UP000774617"/>
    </source>
</evidence>
<evidence type="ECO:0000256" key="1">
    <source>
        <dbReference type="ARBA" id="ARBA00012513"/>
    </source>
</evidence>
<keyword evidence="4" id="KW-0418">Kinase</keyword>
<feature type="region of interest" description="Disordered" evidence="6">
    <location>
        <begin position="257"/>
        <end position="278"/>
    </location>
</feature>
<dbReference type="PROSITE" id="PS00108">
    <property type="entry name" value="PROTEIN_KINASE_ST"/>
    <property type="match status" value="1"/>
</dbReference>
<keyword evidence="5" id="KW-0067">ATP-binding</keyword>
<dbReference type="InterPro" id="IPR008271">
    <property type="entry name" value="Ser/Thr_kinase_AS"/>
</dbReference>
<gene>
    <name evidence="8" type="ORF">B0J12DRAFT_783456</name>
</gene>
<keyword evidence="2" id="KW-0808">Transferase</keyword>
<sequence length="278" mass="31457">MENYTQRHQYGIVGEMKQDNTRKNAIYLVERKDNGGLYISKTGRGKVQTLLIYSEILALRRLNHPNIAKMVDSSLDLYSMLGKVYLEYYEAGDLKALIEEQRMTGKLFQFDTVREVFTNICAALAYCHHGIRTPDANPAPDWNPIIHRDLKTDNIFLRRDNSVPGGLVAVLGDFGWSTEKYTARHDPRAPTGDPNWVAPEAPNTTAQSDVYGLSLIIGCMTQLAMLPRELRNGDGPDRWAVPQEYGKRMNVLVIMASEPSPSRRPNSQELSKELSRGW</sequence>
<dbReference type="InterPro" id="IPR050660">
    <property type="entry name" value="NEK_Ser/Thr_kinase"/>
</dbReference>
<evidence type="ECO:0000256" key="4">
    <source>
        <dbReference type="ARBA" id="ARBA00022777"/>
    </source>
</evidence>
<accession>A0ABQ8GIC5</accession>
<dbReference type="PROSITE" id="PS50011">
    <property type="entry name" value="PROTEIN_KINASE_DOM"/>
    <property type="match status" value="1"/>
</dbReference>
<organism evidence="8 9">
    <name type="scientific">Macrophomina phaseolina</name>
    <dbReference type="NCBI Taxonomy" id="35725"/>
    <lineage>
        <taxon>Eukaryota</taxon>
        <taxon>Fungi</taxon>
        <taxon>Dikarya</taxon>
        <taxon>Ascomycota</taxon>
        <taxon>Pezizomycotina</taxon>
        <taxon>Dothideomycetes</taxon>
        <taxon>Dothideomycetes incertae sedis</taxon>
        <taxon>Botryosphaeriales</taxon>
        <taxon>Botryosphaeriaceae</taxon>
        <taxon>Macrophomina</taxon>
    </lineage>
</organism>
<dbReference type="EC" id="2.7.11.1" evidence="1"/>
<keyword evidence="3" id="KW-0547">Nucleotide-binding</keyword>
<evidence type="ECO:0000256" key="5">
    <source>
        <dbReference type="ARBA" id="ARBA00022840"/>
    </source>
</evidence>
<evidence type="ECO:0000313" key="8">
    <source>
        <dbReference type="EMBL" id="KAH7056991.1"/>
    </source>
</evidence>
<reference evidence="8 9" key="1">
    <citation type="journal article" date="2021" name="Nat. Commun.">
        <title>Genetic determinants of endophytism in the Arabidopsis root mycobiome.</title>
        <authorList>
            <person name="Mesny F."/>
            <person name="Miyauchi S."/>
            <person name="Thiergart T."/>
            <person name="Pickel B."/>
            <person name="Atanasova L."/>
            <person name="Karlsson M."/>
            <person name="Huettel B."/>
            <person name="Barry K.W."/>
            <person name="Haridas S."/>
            <person name="Chen C."/>
            <person name="Bauer D."/>
            <person name="Andreopoulos W."/>
            <person name="Pangilinan J."/>
            <person name="LaButti K."/>
            <person name="Riley R."/>
            <person name="Lipzen A."/>
            <person name="Clum A."/>
            <person name="Drula E."/>
            <person name="Henrissat B."/>
            <person name="Kohler A."/>
            <person name="Grigoriev I.V."/>
            <person name="Martin F.M."/>
            <person name="Hacquard S."/>
        </authorList>
    </citation>
    <scope>NUCLEOTIDE SEQUENCE [LARGE SCALE GENOMIC DNA]</scope>
    <source>
        <strain evidence="8 9">MPI-SDFR-AT-0080</strain>
    </source>
</reference>
<evidence type="ECO:0000256" key="6">
    <source>
        <dbReference type="SAM" id="MobiDB-lite"/>
    </source>
</evidence>
<dbReference type="CDD" id="cd00180">
    <property type="entry name" value="PKc"/>
    <property type="match status" value="1"/>
</dbReference>
<evidence type="ECO:0000256" key="3">
    <source>
        <dbReference type="ARBA" id="ARBA00022741"/>
    </source>
</evidence>
<evidence type="ECO:0000256" key="2">
    <source>
        <dbReference type="ARBA" id="ARBA00022679"/>
    </source>
</evidence>
<dbReference type="Proteomes" id="UP000774617">
    <property type="component" value="Unassembled WGS sequence"/>
</dbReference>
<dbReference type="Gene3D" id="1.10.510.10">
    <property type="entry name" value="Transferase(Phosphotransferase) domain 1"/>
    <property type="match status" value="1"/>
</dbReference>
<protein>
    <recommendedName>
        <fullName evidence="1">non-specific serine/threonine protein kinase</fullName>
        <ecNumber evidence="1">2.7.11.1</ecNumber>
    </recommendedName>
</protein>
<dbReference type="InterPro" id="IPR000719">
    <property type="entry name" value="Prot_kinase_dom"/>
</dbReference>
<feature type="compositionally biased region" description="Polar residues" evidence="6">
    <location>
        <begin position="259"/>
        <end position="269"/>
    </location>
</feature>
<dbReference type="Pfam" id="PF00069">
    <property type="entry name" value="Pkinase"/>
    <property type="match status" value="1"/>
</dbReference>
<name>A0ABQ8GIC5_9PEZI</name>
<keyword evidence="9" id="KW-1185">Reference proteome</keyword>
<dbReference type="SMART" id="SM00220">
    <property type="entry name" value="S_TKc"/>
    <property type="match status" value="1"/>
</dbReference>
<evidence type="ECO:0000259" key="7">
    <source>
        <dbReference type="PROSITE" id="PS50011"/>
    </source>
</evidence>